<protein>
    <submittedName>
        <fullName evidence="2">Uncharacterized protein</fullName>
    </submittedName>
</protein>
<accession>A0AAD7MGP5</accession>
<comment type="caution">
    <text evidence="2">The sequence shown here is derived from an EMBL/GenBank/DDBJ whole genome shotgun (WGS) entry which is preliminary data.</text>
</comment>
<dbReference type="Proteomes" id="UP001215280">
    <property type="component" value="Unassembled WGS sequence"/>
</dbReference>
<evidence type="ECO:0000313" key="2">
    <source>
        <dbReference type="EMBL" id="KAJ7715505.1"/>
    </source>
</evidence>
<feature type="region of interest" description="Disordered" evidence="1">
    <location>
        <begin position="120"/>
        <end position="158"/>
    </location>
</feature>
<feature type="compositionally biased region" description="Polar residues" evidence="1">
    <location>
        <begin position="147"/>
        <end position="158"/>
    </location>
</feature>
<dbReference type="AlphaFoldDB" id="A0AAD7MGP5"/>
<keyword evidence="3" id="KW-1185">Reference proteome</keyword>
<gene>
    <name evidence="2" type="ORF">DFH07DRAFT_785594</name>
</gene>
<reference evidence="2" key="1">
    <citation type="submission" date="2023-03" db="EMBL/GenBank/DDBJ databases">
        <title>Massive genome expansion in bonnet fungi (Mycena s.s.) driven by repeated elements and novel gene families across ecological guilds.</title>
        <authorList>
            <consortium name="Lawrence Berkeley National Laboratory"/>
            <person name="Harder C.B."/>
            <person name="Miyauchi S."/>
            <person name="Viragh M."/>
            <person name="Kuo A."/>
            <person name="Thoen E."/>
            <person name="Andreopoulos B."/>
            <person name="Lu D."/>
            <person name="Skrede I."/>
            <person name="Drula E."/>
            <person name="Henrissat B."/>
            <person name="Morin E."/>
            <person name="Kohler A."/>
            <person name="Barry K."/>
            <person name="LaButti K."/>
            <person name="Morin E."/>
            <person name="Salamov A."/>
            <person name="Lipzen A."/>
            <person name="Mereny Z."/>
            <person name="Hegedus B."/>
            <person name="Baldrian P."/>
            <person name="Stursova M."/>
            <person name="Weitz H."/>
            <person name="Taylor A."/>
            <person name="Grigoriev I.V."/>
            <person name="Nagy L.G."/>
            <person name="Martin F."/>
            <person name="Kauserud H."/>
        </authorList>
    </citation>
    <scope>NUCLEOTIDE SEQUENCE</scope>
    <source>
        <strain evidence="2">CBHHK188m</strain>
    </source>
</reference>
<dbReference type="EMBL" id="JARJLG010000347">
    <property type="protein sequence ID" value="KAJ7715505.1"/>
    <property type="molecule type" value="Genomic_DNA"/>
</dbReference>
<proteinExistence type="predicted"/>
<evidence type="ECO:0000256" key="1">
    <source>
        <dbReference type="SAM" id="MobiDB-lite"/>
    </source>
</evidence>
<organism evidence="2 3">
    <name type="scientific">Mycena maculata</name>
    <dbReference type="NCBI Taxonomy" id="230809"/>
    <lineage>
        <taxon>Eukaryota</taxon>
        <taxon>Fungi</taxon>
        <taxon>Dikarya</taxon>
        <taxon>Basidiomycota</taxon>
        <taxon>Agaricomycotina</taxon>
        <taxon>Agaricomycetes</taxon>
        <taxon>Agaricomycetidae</taxon>
        <taxon>Agaricales</taxon>
        <taxon>Marasmiineae</taxon>
        <taxon>Mycenaceae</taxon>
        <taxon>Mycena</taxon>
    </lineage>
</organism>
<evidence type="ECO:0000313" key="3">
    <source>
        <dbReference type="Proteomes" id="UP001215280"/>
    </source>
</evidence>
<name>A0AAD7MGP5_9AGAR</name>
<sequence length="266" mass="28715">MRQKNHRIPRFGCSSVWLGRNCQTRSSHHPRNGIDPIIKHALQSAVGRPARMIYRQPNRKLSHAAGGTTCDWVPTLLLAFAPGAGFAQSTCTPAASRIVKIGAAMVFCRCSMWSELAGRTPGRGSSTPRWFTRSAHPANRRARSRENTTPDPVTTRPSSGILSTLIGRAVGDVKVLSIYSHSPDMDDTTLQYTLVAANALRDLSKAATDTIHRWCVQYNSSNRVVGPGNQISEGTMSVDGGGNSPFSVCAHGSLSRCGEHHILATA</sequence>